<dbReference type="AlphaFoldDB" id="A0A0F8WRI9"/>
<sequence>MKDSLFCTRSKEHLGAMDNQLFRVMLSWFMVSDPWPLGDTAHRVIEDLLNKESKRRKYVSWIYAFHKYRDI</sequence>
<proteinExistence type="predicted"/>
<reference evidence="1" key="1">
    <citation type="journal article" date="2015" name="Nature">
        <title>Complex archaea that bridge the gap between prokaryotes and eukaryotes.</title>
        <authorList>
            <person name="Spang A."/>
            <person name="Saw J.H."/>
            <person name="Jorgensen S.L."/>
            <person name="Zaremba-Niedzwiedzka K."/>
            <person name="Martijn J."/>
            <person name="Lind A.E."/>
            <person name="van Eijk R."/>
            <person name="Schleper C."/>
            <person name="Guy L."/>
            <person name="Ettema T.J."/>
        </authorList>
    </citation>
    <scope>NUCLEOTIDE SEQUENCE</scope>
</reference>
<comment type="caution">
    <text evidence="1">The sequence shown here is derived from an EMBL/GenBank/DDBJ whole genome shotgun (WGS) entry which is preliminary data.</text>
</comment>
<organism evidence="1">
    <name type="scientific">marine sediment metagenome</name>
    <dbReference type="NCBI Taxonomy" id="412755"/>
    <lineage>
        <taxon>unclassified sequences</taxon>
        <taxon>metagenomes</taxon>
        <taxon>ecological metagenomes</taxon>
    </lineage>
</organism>
<evidence type="ECO:0000313" key="1">
    <source>
        <dbReference type="EMBL" id="KKK59542.1"/>
    </source>
</evidence>
<dbReference type="EMBL" id="LAZR01063427">
    <property type="protein sequence ID" value="KKK59542.1"/>
    <property type="molecule type" value="Genomic_DNA"/>
</dbReference>
<gene>
    <name evidence="1" type="ORF">LCGC14_3033360</name>
</gene>
<name>A0A0F8WRI9_9ZZZZ</name>
<protein>
    <submittedName>
        <fullName evidence="1">Uncharacterized protein</fullName>
    </submittedName>
</protein>
<accession>A0A0F8WRI9</accession>